<evidence type="ECO:0000313" key="9">
    <source>
        <dbReference type="RefSeq" id="XP_071910792.1"/>
    </source>
</evidence>
<dbReference type="Pfam" id="PF20431">
    <property type="entry name" value="E_motif"/>
    <property type="match status" value="1"/>
</dbReference>
<evidence type="ECO:0000313" key="3">
    <source>
        <dbReference type="Proteomes" id="UP001652660"/>
    </source>
</evidence>
<proteinExistence type="predicted"/>
<accession>A0ABM4UU30</accession>
<sequence length="854" mass="96493">MTVILQNFVRRRADIVLLLRLPQKLKHPTKICRYYSAVVSSSQLLHPNPRAAQKGELVKLLLSAPQSAPRPTVFYYYKVVHAQIVRWGFESSTFLNNILLSAYLNSGWCFGYAYALFDRMSHRNLTTFSTMINALYKQYELYNEALVVFSEFRRSCGQNPDEFVLGPVIRSCTQLKCVGVGLQLHTSAIRTGLDQNIYIGNCLVEFYWKLVDVEAARLVFDCLLIKSVVTWNSIMTGFAKSGRSEVSLDLFKEMLRTNVVPDKYVISSALRACVALDFLEGGRQVHAYLLRREAEMDVQVDCILIDLYVKCGKVQSGRKVFDRMVVKDVIAWTTMISGYMQNLFDWDAMELFAEMNRLGGKPEEYACSCVLLSCSSLEALEQGRQVHAYSLKSNLDSDGFVSNNLIYMYSKCGSLVDARRIFDTMENLDVISYNAIIEGHLRQENLYEAFDLFAKMRMNLIPPSLSTFISLFGVSASLNTFQLTKQIHALMLRSGFSLDKFAGSALIDAYSKCLSLGDAKLVFEEMKEKDIVVWNVMLGGYAQQLENEEALKLYLELQLSGLQSNEYTFVTLIAIASNLASLIHGLQFHNQIMKTGLNYDLYVMNALIDMYAKCGSLEEARKIFDFASMDDVTCWNSMIMSYALHGEAEEALNMFENMIQTGVKPNTVSFVGVLSACSHVGLVDEGFRHFGYMSSIGIVPETEHYACMVSLLGRAGKLYEAKEFIEKMPIKPTARVWKNLLSACRMNDNVKMAEHAAEITTSIDPKDSGSYALLSNTFASQGMWVKVKNVRDKMDRTGVVKETGCSWIELNNKIHSFTSTDRMHHAANLIYSVMDHLIQHMRGMMYDNASLPTQ</sequence>
<dbReference type="RefSeq" id="XP_071910790.1">
    <property type="nucleotide sequence ID" value="XM_072054689.1"/>
</dbReference>
<dbReference type="GeneID" id="140009379"/>
<gene>
    <name evidence="4 5 6 7 8 9 10 11" type="primary">LOC140009379</name>
</gene>
<dbReference type="InterPro" id="IPR002885">
    <property type="entry name" value="PPR_rpt"/>
</dbReference>
<dbReference type="RefSeq" id="XP_071910792.1">
    <property type="nucleotide sequence ID" value="XM_072054691.1"/>
</dbReference>
<evidence type="ECO:0000256" key="1">
    <source>
        <dbReference type="ARBA" id="ARBA00022737"/>
    </source>
</evidence>
<evidence type="ECO:0000313" key="5">
    <source>
        <dbReference type="RefSeq" id="XP_071910788.1"/>
    </source>
</evidence>
<evidence type="ECO:0000313" key="6">
    <source>
        <dbReference type="RefSeq" id="XP_071910789.1"/>
    </source>
</evidence>
<keyword evidence="3" id="KW-1185">Reference proteome</keyword>
<dbReference type="RefSeq" id="XP_071910791.1">
    <property type="nucleotide sequence ID" value="XM_072054690.1"/>
</dbReference>
<evidence type="ECO:0000256" key="2">
    <source>
        <dbReference type="PROSITE-ProRule" id="PRU00708"/>
    </source>
</evidence>
<evidence type="ECO:0000313" key="8">
    <source>
        <dbReference type="RefSeq" id="XP_071910791.1"/>
    </source>
</evidence>
<dbReference type="PANTHER" id="PTHR47926:SF527">
    <property type="entry name" value="PENTATRICOPEPTIDE REPEAT-CONTAINING PROTEIN"/>
    <property type="match status" value="1"/>
</dbReference>
<dbReference type="PROSITE" id="PS51375">
    <property type="entry name" value="PPR"/>
    <property type="match status" value="6"/>
</dbReference>
<dbReference type="InterPro" id="IPR011990">
    <property type="entry name" value="TPR-like_helical_dom_sf"/>
</dbReference>
<evidence type="ECO:0000313" key="7">
    <source>
        <dbReference type="RefSeq" id="XP_071910790.1"/>
    </source>
</evidence>
<feature type="repeat" description="PPR" evidence="2">
    <location>
        <begin position="530"/>
        <end position="564"/>
    </location>
</feature>
<dbReference type="Pfam" id="PF01535">
    <property type="entry name" value="PPR"/>
    <property type="match status" value="5"/>
</dbReference>
<evidence type="ECO:0000313" key="10">
    <source>
        <dbReference type="RefSeq" id="XP_071910793.1"/>
    </source>
</evidence>
<dbReference type="PANTHER" id="PTHR47926">
    <property type="entry name" value="PENTATRICOPEPTIDE REPEAT-CONTAINING PROTEIN"/>
    <property type="match status" value="1"/>
</dbReference>
<dbReference type="InterPro" id="IPR046960">
    <property type="entry name" value="PPR_At4g14850-like_plant"/>
</dbReference>
<dbReference type="RefSeq" id="XP_071910787.1">
    <property type="nucleotide sequence ID" value="XM_072054686.1"/>
</dbReference>
<name>A0ABM4UU30_COFAR</name>
<feature type="repeat" description="PPR" evidence="2">
    <location>
        <begin position="429"/>
        <end position="463"/>
    </location>
</feature>
<dbReference type="RefSeq" id="XP_071910793.1">
    <property type="nucleotide sequence ID" value="XM_072054692.1"/>
</dbReference>
<evidence type="ECO:0000313" key="4">
    <source>
        <dbReference type="RefSeq" id="XP_071910787.1"/>
    </source>
</evidence>
<protein>
    <submittedName>
        <fullName evidence="4 5">Pentatricopeptide repeat-containing protein At4g39530-like</fullName>
    </submittedName>
</protein>
<feature type="repeat" description="PPR" evidence="2">
    <location>
        <begin position="328"/>
        <end position="362"/>
    </location>
</feature>
<dbReference type="NCBIfam" id="TIGR00756">
    <property type="entry name" value="PPR"/>
    <property type="match status" value="3"/>
</dbReference>
<dbReference type="Pfam" id="PF13041">
    <property type="entry name" value="PPR_2"/>
    <property type="match status" value="4"/>
</dbReference>
<feature type="repeat" description="PPR" evidence="2">
    <location>
        <begin position="666"/>
        <end position="700"/>
    </location>
</feature>
<dbReference type="RefSeq" id="XP_071910788.1">
    <property type="nucleotide sequence ID" value="XM_072054687.1"/>
</dbReference>
<reference evidence="4 5" key="1">
    <citation type="submission" date="2025-05" db="UniProtKB">
        <authorList>
            <consortium name="RefSeq"/>
        </authorList>
    </citation>
    <scope>IDENTIFICATION</scope>
    <source>
        <tissue evidence="4 5">Leaves</tissue>
    </source>
</reference>
<organism evidence="3 11">
    <name type="scientific">Coffea arabica</name>
    <name type="common">Arabian coffee</name>
    <dbReference type="NCBI Taxonomy" id="13443"/>
    <lineage>
        <taxon>Eukaryota</taxon>
        <taxon>Viridiplantae</taxon>
        <taxon>Streptophyta</taxon>
        <taxon>Embryophyta</taxon>
        <taxon>Tracheophyta</taxon>
        <taxon>Spermatophyta</taxon>
        <taxon>Magnoliopsida</taxon>
        <taxon>eudicotyledons</taxon>
        <taxon>Gunneridae</taxon>
        <taxon>Pentapetalae</taxon>
        <taxon>asterids</taxon>
        <taxon>lamiids</taxon>
        <taxon>Gentianales</taxon>
        <taxon>Rubiaceae</taxon>
        <taxon>Ixoroideae</taxon>
        <taxon>Gardenieae complex</taxon>
        <taxon>Bertiereae - Coffeeae clade</taxon>
        <taxon>Coffeeae</taxon>
        <taxon>Coffea</taxon>
    </lineage>
</organism>
<feature type="repeat" description="PPR" evidence="2">
    <location>
        <begin position="227"/>
        <end position="261"/>
    </location>
</feature>
<dbReference type="InterPro" id="IPR046848">
    <property type="entry name" value="E_motif"/>
</dbReference>
<evidence type="ECO:0000313" key="11">
    <source>
        <dbReference type="RefSeq" id="XP_071910794.1"/>
    </source>
</evidence>
<dbReference type="Proteomes" id="UP001652660">
    <property type="component" value="Chromosome 6e"/>
</dbReference>
<dbReference type="RefSeq" id="XP_071910794.1">
    <property type="nucleotide sequence ID" value="XM_072054693.1"/>
</dbReference>
<dbReference type="Gene3D" id="1.25.40.10">
    <property type="entry name" value="Tetratricopeptide repeat domain"/>
    <property type="match status" value="5"/>
</dbReference>
<keyword evidence="1" id="KW-0677">Repeat</keyword>
<dbReference type="RefSeq" id="XP_071910789.1">
    <property type="nucleotide sequence ID" value="XM_072054688.1"/>
</dbReference>
<feature type="repeat" description="PPR" evidence="2">
    <location>
        <begin position="631"/>
        <end position="665"/>
    </location>
</feature>